<dbReference type="Proteomes" id="UP000230002">
    <property type="component" value="Unassembled WGS sequence"/>
</dbReference>
<name>A0A2G8RV94_9APHY</name>
<keyword evidence="2" id="KW-0479">Metal-binding</keyword>
<dbReference type="GO" id="GO:0003700">
    <property type="term" value="F:DNA-binding transcription factor activity"/>
    <property type="evidence" value="ECO:0007669"/>
    <property type="project" value="InterPro"/>
</dbReference>
<proteinExistence type="predicted"/>
<feature type="compositionally biased region" description="Basic and acidic residues" evidence="5">
    <location>
        <begin position="16"/>
        <end position="29"/>
    </location>
</feature>
<comment type="caution">
    <text evidence="7">The sequence shown here is derived from an EMBL/GenBank/DDBJ whole genome shotgun (WGS) entry which is preliminary data.</text>
</comment>
<sequence>MEKLVNKLSGGLEVNVTKEVEGHKSDNERPPASGSRADNLNPIPITPPTTVGLATPRTVDSTPQSDEEDVEFSEELTDGMQQLSIGSQPSRYHGKSSGLVFMRSAIALKDEHAGPSRPEPQTDESHPWLDAFVEDDFPLLDEHNFPAQDLLNALVDLYFRHINCHLPLLHEPTFKSAIEAGEHLRNGGFGATVLLVCANGSRFARADPYKARRLSFAPAKLHDLQVYVLTALFLQGTAAPHTTWAVIGAGIRAAVDVGAHRKKVYTSTPTVEEELWRRAVW</sequence>
<dbReference type="InterPro" id="IPR050987">
    <property type="entry name" value="AtrR-like"/>
</dbReference>
<keyword evidence="4" id="KW-0539">Nucleus</keyword>
<dbReference type="OrthoDB" id="4456959at2759"/>
<evidence type="ECO:0000256" key="5">
    <source>
        <dbReference type="SAM" id="MobiDB-lite"/>
    </source>
</evidence>
<evidence type="ECO:0000313" key="8">
    <source>
        <dbReference type="Proteomes" id="UP000230002"/>
    </source>
</evidence>
<organism evidence="7 8">
    <name type="scientific">Ganoderma sinense ZZ0214-1</name>
    <dbReference type="NCBI Taxonomy" id="1077348"/>
    <lineage>
        <taxon>Eukaryota</taxon>
        <taxon>Fungi</taxon>
        <taxon>Dikarya</taxon>
        <taxon>Basidiomycota</taxon>
        <taxon>Agaricomycotina</taxon>
        <taxon>Agaricomycetes</taxon>
        <taxon>Polyporales</taxon>
        <taxon>Polyporaceae</taxon>
        <taxon>Ganoderma</taxon>
    </lineage>
</organism>
<reference evidence="7 8" key="1">
    <citation type="journal article" date="2015" name="Sci. Rep.">
        <title>Chromosome-level genome map provides insights into diverse defense mechanisms in the medicinal fungus Ganoderma sinense.</title>
        <authorList>
            <person name="Zhu Y."/>
            <person name="Xu J."/>
            <person name="Sun C."/>
            <person name="Zhou S."/>
            <person name="Xu H."/>
            <person name="Nelson D.R."/>
            <person name="Qian J."/>
            <person name="Song J."/>
            <person name="Luo H."/>
            <person name="Xiang L."/>
            <person name="Li Y."/>
            <person name="Xu Z."/>
            <person name="Ji A."/>
            <person name="Wang L."/>
            <person name="Lu S."/>
            <person name="Hayward A."/>
            <person name="Sun W."/>
            <person name="Li X."/>
            <person name="Schwartz D.C."/>
            <person name="Wang Y."/>
            <person name="Chen S."/>
        </authorList>
    </citation>
    <scope>NUCLEOTIDE SEQUENCE [LARGE SCALE GENOMIC DNA]</scope>
    <source>
        <strain evidence="7 8">ZZ0214-1</strain>
    </source>
</reference>
<protein>
    <submittedName>
        <fullName evidence="7">Transcription factor</fullName>
    </submittedName>
</protein>
<dbReference type="GO" id="GO:0005634">
    <property type="term" value="C:nucleus"/>
    <property type="evidence" value="ECO:0007669"/>
    <property type="project" value="UniProtKB-SubCell"/>
</dbReference>
<dbReference type="Pfam" id="PF04082">
    <property type="entry name" value="Fungal_trans"/>
    <property type="match status" value="1"/>
</dbReference>
<evidence type="ECO:0000256" key="3">
    <source>
        <dbReference type="ARBA" id="ARBA00023125"/>
    </source>
</evidence>
<dbReference type="InterPro" id="IPR007219">
    <property type="entry name" value="XnlR_reg_dom"/>
</dbReference>
<comment type="subcellular location">
    <subcellularLocation>
        <location evidence="1">Nucleus</location>
    </subcellularLocation>
</comment>
<keyword evidence="8" id="KW-1185">Reference proteome</keyword>
<gene>
    <name evidence="7" type="ORF">GSI_13294</name>
</gene>
<dbReference type="EMBL" id="AYKW01000056">
    <property type="protein sequence ID" value="PIL25404.1"/>
    <property type="molecule type" value="Genomic_DNA"/>
</dbReference>
<accession>A0A2G8RV94</accession>
<evidence type="ECO:0000259" key="6">
    <source>
        <dbReference type="Pfam" id="PF04082"/>
    </source>
</evidence>
<feature type="domain" description="Xylanolytic transcriptional activator regulatory" evidence="6">
    <location>
        <begin position="156"/>
        <end position="281"/>
    </location>
</feature>
<dbReference type="GO" id="GO:0008270">
    <property type="term" value="F:zinc ion binding"/>
    <property type="evidence" value="ECO:0007669"/>
    <property type="project" value="InterPro"/>
</dbReference>
<keyword evidence="3" id="KW-0238">DNA-binding</keyword>
<dbReference type="CDD" id="cd12148">
    <property type="entry name" value="fungal_TF_MHR"/>
    <property type="match status" value="1"/>
</dbReference>
<evidence type="ECO:0000256" key="4">
    <source>
        <dbReference type="ARBA" id="ARBA00023242"/>
    </source>
</evidence>
<dbReference type="STRING" id="1077348.A0A2G8RV94"/>
<dbReference type="GO" id="GO:0006351">
    <property type="term" value="P:DNA-templated transcription"/>
    <property type="evidence" value="ECO:0007669"/>
    <property type="project" value="InterPro"/>
</dbReference>
<evidence type="ECO:0000313" key="7">
    <source>
        <dbReference type="EMBL" id="PIL25404.1"/>
    </source>
</evidence>
<dbReference type="PANTHER" id="PTHR46910:SF3">
    <property type="entry name" value="HALOTOLERANCE PROTEIN 9-RELATED"/>
    <property type="match status" value="1"/>
</dbReference>
<dbReference type="AlphaFoldDB" id="A0A2G8RV94"/>
<evidence type="ECO:0000256" key="2">
    <source>
        <dbReference type="ARBA" id="ARBA00022723"/>
    </source>
</evidence>
<evidence type="ECO:0000256" key="1">
    <source>
        <dbReference type="ARBA" id="ARBA00004123"/>
    </source>
</evidence>
<feature type="region of interest" description="Disordered" evidence="5">
    <location>
        <begin position="1"/>
        <end position="69"/>
    </location>
</feature>
<dbReference type="PANTHER" id="PTHR46910">
    <property type="entry name" value="TRANSCRIPTION FACTOR PDR1"/>
    <property type="match status" value="1"/>
</dbReference>
<dbReference type="GO" id="GO:0003677">
    <property type="term" value="F:DNA binding"/>
    <property type="evidence" value="ECO:0007669"/>
    <property type="project" value="UniProtKB-KW"/>
</dbReference>